<accession>A0A382Q499</accession>
<protein>
    <recommendedName>
        <fullName evidence="1">CinA C-terminal domain-containing protein</fullName>
    </recommendedName>
</protein>
<dbReference type="SUPFAM" id="SSF142433">
    <property type="entry name" value="CinA-like"/>
    <property type="match status" value="1"/>
</dbReference>
<proteinExistence type="predicted"/>
<evidence type="ECO:0000313" key="2">
    <source>
        <dbReference type="EMBL" id="SVC79765.1"/>
    </source>
</evidence>
<sequence length="41" mass="4381">MNKLQTIKTKLVEKGYRLSVAESLSSGNIQSRIGSVSGATK</sequence>
<reference evidence="2" key="1">
    <citation type="submission" date="2018-05" db="EMBL/GenBank/DDBJ databases">
        <authorList>
            <person name="Lanie J.A."/>
            <person name="Ng W.-L."/>
            <person name="Kazmierczak K.M."/>
            <person name="Andrzejewski T.M."/>
            <person name="Davidsen T.M."/>
            <person name="Wayne K.J."/>
            <person name="Tettelin H."/>
            <person name="Glass J.I."/>
            <person name="Rusch D."/>
            <person name="Podicherti R."/>
            <person name="Tsui H.-C.T."/>
            <person name="Winkler M.E."/>
        </authorList>
    </citation>
    <scope>NUCLEOTIDE SEQUENCE</scope>
</reference>
<name>A0A382Q499_9ZZZZ</name>
<organism evidence="2">
    <name type="scientific">marine metagenome</name>
    <dbReference type="NCBI Taxonomy" id="408172"/>
    <lineage>
        <taxon>unclassified sequences</taxon>
        <taxon>metagenomes</taxon>
        <taxon>ecological metagenomes</taxon>
    </lineage>
</organism>
<feature type="domain" description="CinA C-terminal" evidence="1">
    <location>
        <begin position="5"/>
        <end position="40"/>
    </location>
</feature>
<dbReference type="Gene3D" id="3.90.950.20">
    <property type="entry name" value="CinA-like"/>
    <property type="match status" value="1"/>
</dbReference>
<gene>
    <name evidence="2" type="ORF">METZ01_LOCUS332619</name>
</gene>
<dbReference type="EMBL" id="UINC01111497">
    <property type="protein sequence ID" value="SVC79765.1"/>
    <property type="molecule type" value="Genomic_DNA"/>
</dbReference>
<evidence type="ECO:0000259" key="1">
    <source>
        <dbReference type="Pfam" id="PF02464"/>
    </source>
</evidence>
<dbReference type="AlphaFoldDB" id="A0A382Q499"/>
<dbReference type="Pfam" id="PF02464">
    <property type="entry name" value="CinA"/>
    <property type="match status" value="1"/>
</dbReference>
<dbReference type="InterPro" id="IPR036653">
    <property type="entry name" value="CinA-like_C"/>
</dbReference>
<dbReference type="InterPro" id="IPR008136">
    <property type="entry name" value="CinA_C"/>
</dbReference>
<feature type="non-terminal residue" evidence="2">
    <location>
        <position position="41"/>
    </location>
</feature>